<protein>
    <submittedName>
        <fullName evidence="1">Uncharacterized protein</fullName>
    </submittedName>
</protein>
<evidence type="ECO:0000313" key="1">
    <source>
        <dbReference type="EMBL" id="DAF61683.1"/>
    </source>
</evidence>
<organism evidence="1">
    <name type="scientific">Siphoviridae sp. ct1IF5</name>
    <dbReference type="NCBI Taxonomy" id="2827765"/>
    <lineage>
        <taxon>Viruses</taxon>
        <taxon>Duplodnaviria</taxon>
        <taxon>Heunggongvirae</taxon>
        <taxon>Uroviricota</taxon>
        <taxon>Caudoviricetes</taxon>
    </lineage>
</organism>
<sequence>MKIISVFTDSGKKLYLKFGKENNKWRHFQ</sequence>
<name>A0A8S5TF76_9CAUD</name>
<dbReference type="EMBL" id="BK032815">
    <property type="protein sequence ID" value="DAF61683.1"/>
    <property type="molecule type" value="Genomic_DNA"/>
</dbReference>
<proteinExistence type="predicted"/>
<accession>A0A8S5TF76</accession>
<reference evidence="1" key="1">
    <citation type="journal article" date="2021" name="Proc. Natl. Acad. Sci. U.S.A.">
        <title>A Catalog of Tens of Thousands of Viruses from Human Metagenomes Reveals Hidden Associations with Chronic Diseases.</title>
        <authorList>
            <person name="Tisza M.J."/>
            <person name="Buck C.B."/>
        </authorList>
    </citation>
    <scope>NUCLEOTIDE SEQUENCE</scope>
    <source>
        <strain evidence="1">Ct1IF5</strain>
    </source>
</reference>